<keyword evidence="2" id="KW-0521">NADP</keyword>
<reference evidence="4" key="1">
    <citation type="submission" date="2018-05" db="EMBL/GenBank/DDBJ databases">
        <authorList>
            <person name="Lanie J.A."/>
            <person name="Ng W.-L."/>
            <person name="Kazmierczak K.M."/>
            <person name="Andrzejewski T.M."/>
            <person name="Davidsen T.M."/>
            <person name="Wayne K.J."/>
            <person name="Tettelin H."/>
            <person name="Glass J.I."/>
            <person name="Rusch D."/>
            <person name="Podicherti R."/>
            <person name="Tsui H.-C.T."/>
            <person name="Winkler M.E."/>
        </authorList>
    </citation>
    <scope>NUCLEOTIDE SEQUENCE</scope>
</reference>
<dbReference type="EMBL" id="UINC01000114">
    <property type="protein sequence ID" value="SUZ49417.1"/>
    <property type="molecule type" value="Genomic_DNA"/>
</dbReference>
<dbReference type="InterPro" id="IPR020904">
    <property type="entry name" value="Sc_DH/Rdtase_CS"/>
</dbReference>
<dbReference type="FunFam" id="3.40.50.720:FF:000084">
    <property type="entry name" value="Short-chain dehydrogenase reductase"/>
    <property type="match status" value="1"/>
</dbReference>
<gene>
    <name evidence="4" type="ORF">METZ01_LOCUS2271</name>
</gene>
<dbReference type="PROSITE" id="PS00061">
    <property type="entry name" value="ADH_SHORT"/>
    <property type="match status" value="1"/>
</dbReference>
<evidence type="ECO:0000256" key="2">
    <source>
        <dbReference type="ARBA" id="ARBA00022857"/>
    </source>
</evidence>
<dbReference type="InterPro" id="IPR002347">
    <property type="entry name" value="SDR_fam"/>
</dbReference>
<evidence type="ECO:0008006" key="5">
    <source>
        <dbReference type="Google" id="ProtNLM"/>
    </source>
</evidence>
<dbReference type="GO" id="GO:0016491">
    <property type="term" value="F:oxidoreductase activity"/>
    <property type="evidence" value="ECO:0007669"/>
    <property type="project" value="UniProtKB-KW"/>
</dbReference>
<name>A0A381N4J3_9ZZZZ</name>
<dbReference type="PRINTS" id="PR00080">
    <property type="entry name" value="SDRFAMILY"/>
</dbReference>
<evidence type="ECO:0000313" key="4">
    <source>
        <dbReference type="EMBL" id="SUZ49417.1"/>
    </source>
</evidence>
<sequence length="233" mass="25516">MELRDTVALVTGGSEGIGRAIAEALMHQGCKVTITGRREEAVRNTAEELGLDWIAGDVGNEKDAVRTVSTVIERHDRLDILVNNAGYGMFKPLVDTTLEELQGIYQTNVFGTFLMAREAARQFIKQGSGELINISSTSSLKGSSGRTAYGSSKFAVRGMTECWRDELRRHNVRVMLVNPSEVMTSFAAKAGVERELSDKKLRPQEIADAIVGALKVDSRGFIPEFSVFATNPF</sequence>
<dbReference type="Pfam" id="PF00106">
    <property type="entry name" value="adh_short"/>
    <property type="match status" value="1"/>
</dbReference>
<organism evidence="4">
    <name type="scientific">marine metagenome</name>
    <dbReference type="NCBI Taxonomy" id="408172"/>
    <lineage>
        <taxon>unclassified sequences</taxon>
        <taxon>metagenomes</taxon>
        <taxon>ecological metagenomes</taxon>
    </lineage>
</organism>
<dbReference type="PRINTS" id="PR00081">
    <property type="entry name" value="GDHRDH"/>
</dbReference>
<dbReference type="PANTHER" id="PTHR43391">
    <property type="entry name" value="RETINOL DEHYDROGENASE-RELATED"/>
    <property type="match status" value="1"/>
</dbReference>
<protein>
    <recommendedName>
        <fullName evidence="5">Short-chain dehydrogenase</fullName>
    </recommendedName>
</protein>
<dbReference type="AlphaFoldDB" id="A0A381N4J3"/>
<comment type="similarity">
    <text evidence="1">Belongs to the short-chain dehydrogenases/reductases (SDR) family.</text>
</comment>
<keyword evidence="3" id="KW-0560">Oxidoreductase</keyword>
<proteinExistence type="inferred from homology"/>
<accession>A0A381N4J3</accession>
<dbReference type="CDD" id="cd05233">
    <property type="entry name" value="SDR_c"/>
    <property type="match status" value="1"/>
</dbReference>
<dbReference type="Gene3D" id="3.40.50.720">
    <property type="entry name" value="NAD(P)-binding Rossmann-like Domain"/>
    <property type="match status" value="1"/>
</dbReference>
<dbReference type="PANTHER" id="PTHR43391:SF14">
    <property type="entry name" value="DEHYDROGENASE_REDUCTASE SDR FAMILY PROTEIN 7-LIKE"/>
    <property type="match status" value="1"/>
</dbReference>
<evidence type="ECO:0000256" key="1">
    <source>
        <dbReference type="ARBA" id="ARBA00006484"/>
    </source>
</evidence>
<evidence type="ECO:0000256" key="3">
    <source>
        <dbReference type="ARBA" id="ARBA00023002"/>
    </source>
</evidence>
<dbReference type="SUPFAM" id="SSF51735">
    <property type="entry name" value="NAD(P)-binding Rossmann-fold domains"/>
    <property type="match status" value="1"/>
</dbReference>
<dbReference type="InterPro" id="IPR036291">
    <property type="entry name" value="NAD(P)-bd_dom_sf"/>
</dbReference>